<evidence type="ECO:0008006" key="13">
    <source>
        <dbReference type="Google" id="ProtNLM"/>
    </source>
</evidence>
<dbReference type="GO" id="GO:0005737">
    <property type="term" value="C:cytoplasm"/>
    <property type="evidence" value="ECO:0007669"/>
    <property type="project" value="TreeGrafter"/>
</dbReference>
<feature type="binding site" evidence="10">
    <location>
        <position position="59"/>
    </location>
    <ligand>
        <name>Mg(2+)</name>
        <dbReference type="ChEBI" id="CHEBI:18420"/>
    </ligand>
</feature>
<dbReference type="SMART" id="SM00275">
    <property type="entry name" value="G_alpha"/>
    <property type="match status" value="1"/>
</dbReference>
<reference evidence="11" key="1">
    <citation type="submission" date="2023-10" db="EMBL/GenBank/DDBJ databases">
        <title>Genome assembly of Pristionchus species.</title>
        <authorList>
            <person name="Yoshida K."/>
            <person name="Sommer R.J."/>
        </authorList>
    </citation>
    <scope>NUCLEOTIDE SEQUENCE</scope>
    <source>
        <strain evidence="11">RS5133</strain>
    </source>
</reference>
<dbReference type="PANTHER" id="PTHR10218">
    <property type="entry name" value="GTP-BINDING PROTEIN ALPHA SUBUNIT"/>
    <property type="match status" value="1"/>
</dbReference>
<organism evidence="11 12">
    <name type="scientific">Pristionchus fissidentatus</name>
    <dbReference type="NCBI Taxonomy" id="1538716"/>
    <lineage>
        <taxon>Eukaryota</taxon>
        <taxon>Metazoa</taxon>
        <taxon>Ecdysozoa</taxon>
        <taxon>Nematoda</taxon>
        <taxon>Chromadorea</taxon>
        <taxon>Rhabditida</taxon>
        <taxon>Rhabditina</taxon>
        <taxon>Diplogasteromorpha</taxon>
        <taxon>Diplogasteroidea</taxon>
        <taxon>Neodiplogasteridae</taxon>
        <taxon>Pristionchus</taxon>
    </lineage>
</organism>
<dbReference type="SUPFAM" id="SSF52540">
    <property type="entry name" value="P-loop containing nucleoside triphosphate hydrolases"/>
    <property type="match status" value="1"/>
</dbReference>
<evidence type="ECO:0000256" key="8">
    <source>
        <dbReference type="ARBA" id="ARBA00023288"/>
    </source>
</evidence>
<evidence type="ECO:0000256" key="2">
    <source>
        <dbReference type="ARBA" id="ARBA00022723"/>
    </source>
</evidence>
<dbReference type="Gene3D" id="3.40.50.300">
    <property type="entry name" value="P-loop containing nucleotide triphosphate hydrolases"/>
    <property type="match status" value="1"/>
</dbReference>
<comment type="caution">
    <text evidence="11">The sequence shown here is derived from an EMBL/GenBank/DDBJ whole genome shotgun (WGS) entry which is preliminary data.</text>
</comment>
<feature type="binding site" evidence="9">
    <location>
        <begin position="28"/>
        <end position="29"/>
    </location>
    <ligand>
        <name>GTP</name>
        <dbReference type="ChEBI" id="CHEBI:37565"/>
    </ligand>
</feature>
<keyword evidence="7" id="KW-0807">Transducer</keyword>
<evidence type="ECO:0000256" key="6">
    <source>
        <dbReference type="ARBA" id="ARBA00023139"/>
    </source>
</evidence>
<evidence type="ECO:0000256" key="4">
    <source>
        <dbReference type="ARBA" id="ARBA00022842"/>
    </source>
</evidence>
<dbReference type="GO" id="GO:0031683">
    <property type="term" value="F:G-protein beta/gamma-subunit complex binding"/>
    <property type="evidence" value="ECO:0007669"/>
    <property type="project" value="InterPro"/>
</dbReference>
<feature type="binding site" evidence="9">
    <location>
        <position position="203"/>
    </location>
    <ligand>
        <name>GTP</name>
        <dbReference type="ChEBI" id="CHEBI:37565"/>
    </ligand>
</feature>
<dbReference type="AlphaFoldDB" id="A0AAV5UPE3"/>
<dbReference type="InterPro" id="IPR027417">
    <property type="entry name" value="P-loop_NTPase"/>
</dbReference>
<dbReference type="GO" id="GO:0001664">
    <property type="term" value="F:G protein-coupled receptor binding"/>
    <property type="evidence" value="ECO:0007669"/>
    <property type="project" value="TreeGrafter"/>
</dbReference>
<dbReference type="PRINTS" id="PR00318">
    <property type="entry name" value="GPROTEINA"/>
</dbReference>
<dbReference type="InterPro" id="IPR011025">
    <property type="entry name" value="GproteinA_insert"/>
</dbReference>
<keyword evidence="3 9" id="KW-0547">Nucleotide-binding</keyword>
<dbReference type="GO" id="GO:0005834">
    <property type="term" value="C:heterotrimeric G-protein complex"/>
    <property type="evidence" value="ECO:0007669"/>
    <property type="project" value="TreeGrafter"/>
</dbReference>
<keyword evidence="6" id="KW-0564">Palmitate</keyword>
<evidence type="ECO:0000256" key="10">
    <source>
        <dbReference type="PIRSR" id="PIRSR601019-2"/>
    </source>
</evidence>
<keyword evidence="12" id="KW-1185">Reference proteome</keyword>
<dbReference type="EMBL" id="BTSY01000001">
    <property type="protein sequence ID" value="GMT09005.1"/>
    <property type="molecule type" value="Genomic_DNA"/>
</dbReference>
<feature type="non-terminal residue" evidence="11">
    <location>
        <position position="1"/>
    </location>
</feature>
<dbReference type="GO" id="GO:0046872">
    <property type="term" value="F:metal ion binding"/>
    <property type="evidence" value="ECO:0007669"/>
    <property type="project" value="UniProtKB-KW"/>
</dbReference>
<keyword evidence="2 10" id="KW-0479">Metal-binding</keyword>
<dbReference type="InterPro" id="IPR001019">
    <property type="entry name" value="Gprotein_alpha_su"/>
</dbReference>
<dbReference type="GO" id="GO:0007188">
    <property type="term" value="P:adenylate cyclase-modulating G protein-coupled receptor signaling pathway"/>
    <property type="evidence" value="ECO:0007669"/>
    <property type="project" value="TreeGrafter"/>
</dbReference>
<dbReference type="FunFam" id="3.40.50.300:FF:002307">
    <property type="entry name" value="Guanine nucleotide-binding protein G(k) subunit alpha"/>
    <property type="match status" value="1"/>
</dbReference>
<keyword evidence="4 10" id="KW-0460">Magnesium</keyword>
<dbReference type="GO" id="GO:0003924">
    <property type="term" value="F:GTPase activity"/>
    <property type="evidence" value="ECO:0007669"/>
    <property type="project" value="InterPro"/>
</dbReference>
<proteinExistence type="predicted"/>
<evidence type="ECO:0000256" key="7">
    <source>
        <dbReference type="ARBA" id="ARBA00023224"/>
    </source>
</evidence>
<evidence type="ECO:0000256" key="1">
    <source>
        <dbReference type="ARBA" id="ARBA00022707"/>
    </source>
</evidence>
<evidence type="ECO:0000256" key="5">
    <source>
        <dbReference type="ARBA" id="ARBA00023134"/>
    </source>
</evidence>
<dbReference type="Pfam" id="PF00503">
    <property type="entry name" value="G-alpha"/>
    <property type="match status" value="1"/>
</dbReference>
<gene>
    <name evidence="11" type="ORF">PFISCL1PPCAC_302</name>
</gene>
<dbReference type="Gene3D" id="1.10.400.10">
    <property type="entry name" value="GI Alpha 1, domain 2-like"/>
    <property type="match status" value="1"/>
</dbReference>
<sequence>TYTALTTIWDDKGIQAVRDKKNVVYVNDSADYFMDNIDRIKDKAYVPTTQDVIRTRVSTMGVIEVAFKMKNKNWRVFDVGGQRSQRKKWIHCFDDVKAVIYVVALSEYDQKLREDDTTNRMQESLQLFEQVCNNKHFTNTNMILFLNKKDLFEEKLPHSSLKEAFKEFTGEQTFDVCVKYIRRKFEKQNKNKQKVIYSHTTCATDTQQVEFVLDSTLDTILSAKLKGCGLY</sequence>
<accession>A0AAV5UPE3</accession>
<dbReference type="PANTHER" id="PTHR10218:SF232">
    <property type="entry name" value="GUANINE NUCLEOTIDE-BINDING PROTEIN ALPHA-1 SUBUNIT"/>
    <property type="match status" value="1"/>
</dbReference>
<dbReference type="Proteomes" id="UP001432322">
    <property type="component" value="Unassembled WGS sequence"/>
</dbReference>
<keyword evidence="5 9" id="KW-0342">GTP-binding</keyword>
<keyword evidence="1" id="KW-0519">Myristate</keyword>
<dbReference type="PROSITE" id="PS51882">
    <property type="entry name" value="G_ALPHA"/>
    <property type="match status" value="1"/>
</dbReference>
<keyword evidence="8" id="KW-0449">Lipoprotein</keyword>
<protein>
    <recommendedName>
        <fullName evidence="13">ADP ribosylation factor</fullName>
    </recommendedName>
</protein>
<evidence type="ECO:0000313" key="12">
    <source>
        <dbReference type="Proteomes" id="UP001432322"/>
    </source>
</evidence>
<evidence type="ECO:0000313" key="11">
    <source>
        <dbReference type="EMBL" id="GMT09005.1"/>
    </source>
</evidence>
<name>A0AAV5UPE3_9BILA</name>
<feature type="binding site" evidence="9">
    <location>
        <begin position="147"/>
        <end position="150"/>
    </location>
    <ligand>
        <name>GTP</name>
        <dbReference type="ChEBI" id="CHEBI:37565"/>
    </ligand>
</feature>
<evidence type="ECO:0000256" key="9">
    <source>
        <dbReference type="PIRSR" id="PIRSR601019-1"/>
    </source>
</evidence>
<evidence type="ECO:0000256" key="3">
    <source>
        <dbReference type="ARBA" id="ARBA00022741"/>
    </source>
</evidence>
<feature type="binding site" evidence="9">
    <location>
        <begin position="78"/>
        <end position="82"/>
    </location>
    <ligand>
        <name>GTP</name>
        <dbReference type="ChEBI" id="CHEBI:37565"/>
    </ligand>
</feature>
<dbReference type="CDD" id="cd00066">
    <property type="entry name" value="G-alpha"/>
    <property type="match status" value="1"/>
</dbReference>
<dbReference type="GO" id="GO:0005525">
    <property type="term" value="F:GTP binding"/>
    <property type="evidence" value="ECO:0007669"/>
    <property type="project" value="UniProtKB-KW"/>
</dbReference>
<dbReference type="SUPFAM" id="SSF47895">
    <property type="entry name" value="Transducin (alpha subunit), insertion domain"/>
    <property type="match status" value="1"/>
</dbReference>